<name>A0A1Q3CAE4_CEPFO</name>
<dbReference type="InParanoid" id="A0A1Q3CAE4"/>
<evidence type="ECO:0000313" key="2">
    <source>
        <dbReference type="EMBL" id="GAV77051.1"/>
    </source>
</evidence>
<dbReference type="EMBL" id="BDDD01001565">
    <property type="protein sequence ID" value="GAV77051.1"/>
    <property type="molecule type" value="Genomic_DNA"/>
</dbReference>
<evidence type="ECO:0000313" key="3">
    <source>
        <dbReference type="Proteomes" id="UP000187406"/>
    </source>
</evidence>
<reference evidence="3" key="1">
    <citation type="submission" date="2016-04" db="EMBL/GenBank/DDBJ databases">
        <title>Cephalotus genome sequencing.</title>
        <authorList>
            <person name="Fukushima K."/>
            <person name="Hasebe M."/>
            <person name="Fang X."/>
        </authorList>
    </citation>
    <scope>NUCLEOTIDE SEQUENCE [LARGE SCALE GENOMIC DNA]</scope>
    <source>
        <strain evidence="3">cv. St1</strain>
    </source>
</reference>
<sequence length="143" mass="16698">MTKIKAHIIFFDYLPIYINQQENKKKITNENKQIFMNQKSTTTWVTTDNKVIEVIHPLSEKIQLNIQNNKIQAAPFKLQTENSNTPVTVNETDKIIEQNNYTNRHLQIIGSQLFRIETLIHKTSDTKTKPQTSKPLFTPYTIP</sequence>
<accession>A0A1Q3CAE4</accession>
<dbReference type="Proteomes" id="UP000187406">
    <property type="component" value="Unassembled WGS sequence"/>
</dbReference>
<proteinExistence type="predicted"/>
<dbReference type="AlphaFoldDB" id="A0A1Q3CAE4"/>
<protein>
    <submittedName>
        <fullName evidence="2">Uncharacterized protein</fullName>
    </submittedName>
</protein>
<keyword evidence="3" id="KW-1185">Reference proteome</keyword>
<feature type="region of interest" description="Disordered" evidence="1">
    <location>
        <begin position="124"/>
        <end position="143"/>
    </location>
</feature>
<comment type="caution">
    <text evidence="2">The sequence shown here is derived from an EMBL/GenBank/DDBJ whole genome shotgun (WGS) entry which is preliminary data.</text>
</comment>
<organism evidence="2 3">
    <name type="scientific">Cephalotus follicularis</name>
    <name type="common">Albany pitcher plant</name>
    <dbReference type="NCBI Taxonomy" id="3775"/>
    <lineage>
        <taxon>Eukaryota</taxon>
        <taxon>Viridiplantae</taxon>
        <taxon>Streptophyta</taxon>
        <taxon>Embryophyta</taxon>
        <taxon>Tracheophyta</taxon>
        <taxon>Spermatophyta</taxon>
        <taxon>Magnoliopsida</taxon>
        <taxon>eudicotyledons</taxon>
        <taxon>Gunneridae</taxon>
        <taxon>Pentapetalae</taxon>
        <taxon>rosids</taxon>
        <taxon>fabids</taxon>
        <taxon>Oxalidales</taxon>
        <taxon>Cephalotaceae</taxon>
        <taxon>Cephalotus</taxon>
    </lineage>
</organism>
<gene>
    <name evidence="2" type="ORF">CFOL_v3_20523</name>
</gene>
<evidence type="ECO:0000256" key="1">
    <source>
        <dbReference type="SAM" id="MobiDB-lite"/>
    </source>
</evidence>